<dbReference type="EMBL" id="BAAAHH010000044">
    <property type="protein sequence ID" value="GAA0966490.1"/>
    <property type="molecule type" value="Genomic_DNA"/>
</dbReference>
<sequence length="466" mass="51982">MAFRGPYADGPSAADLRVESPPLKKLTWRDPGRLAAVLAVLVSQVLLQLAKWLVRRGERNWKAAASRGVIDAFERLGPTFVKLGQVIASSPGLFPKPLADAALRCLDEVRPISVDQVRRVITENLGAPPEEIFKSFEARPLSAASIGQVHACVLPDGRDAVIKVQRPNITRTMATDLRVAYAVTRLLEKLSKNALAMKPSAAVADLHAVTFQELNSALEAQRQHDFRAHLHDFDDNYDVAVPEIYWDYCGPQVICMERMYGIPLDEFEVIREREVDGAEMLRRGVKVWVESALLRGVFHGDLHAGNLWLLDDGRLCYLDFGIMGKVEGPWRELLKDMFYTGMFDADFNRLVPHYRALGMIPEGIGTDAEIAMRLELIFGPILKSGMAGISLGKTIGLVMDMAKQYQVDSPQELVLVSKQFLYFERYSKELAPEWVIFGDIALAENIFPERYQAAKAELEAAEPASS</sequence>
<evidence type="ECO:0000313" key="3">
    <source>
        <dbReference type="EMBL" id="GAA0966490.1"/>
    </source>
</evidence>
<proteinExistence type="inferred from homology"/>
<gene>
    <name evidence="3" type="ORF">GCM10009550_68890</name>
</gene>
<evidence type="ECO:0000259" key="2">
    <source>
        <dbReference type="Pfam" id="PF03109"/>
    </source>
</evidence>
<dbReference type="RefSeq" id="WP_344246115.1">
    <property type="nucleotide sequence ID" value="NZ_BAAAHH010000044.1"/>
</dbReference>
<dbReference type="InterPro" id="IPR050154">
    <property type="entry name" value="UbiB_kinase"/>
</dbReference>
<keyword evidence="4" id="KW-1185">Reference proteome</keyword>
<keyword evidence="3" id="KW-0418">Kinase</keyword>
<reference evidence="4" key="1">
    <citation type="journal article" date="2019" name="Int. J. Syst. Evol. Microbiol.">
        <title>The Global Catalogue of Microorganisms (GCM) 10K type strain sequencing project: providing services to taxonomists for standard genome sequencing and annotation.</title>
        <authorList>
            <consortium name="The Broad Institute Genomics Platform"/>
            <consortium name="The Broad Institute Genome Sequencing Center for Infectious Disease"/>
            <person name="Wu L."/>
            <person name="Ma J."/>
        </authorList>
    </citation>
    <scope>NUCLEOTIDE SEQUENCE [LARGE SCALE GENOMIC DNA]</scope>
    <source>
        <strain evidence="4">JCM 10696</strain>
    </source>
</reference>
<dbReference type="Proteomes" id="UP001500665">
    <property type="component" value="Unassembled WGS sequence"/>
</dbReference>
<evidence type="ECO:0000313" key="4">
    <source>
        <dbReference type="Proteomes" id="UP001500665"/>
    </source>
</evidence>
<dbReference type="Pfam" id="PF03109">
    <property type="entry name" value="ABC1"/>
    <property type="match status" value="1"/>
</dbReference>
<dbReference type="InterPro" id="IPR011009">
    <property type="entry name" value="Kinase-like_dom_sf"/>
</dbReference>
<organism evidence="3 4">
    <name type="scientific">Actinocorallia libanotica</name>
    <dbReference type="NCBI Taxonomy" id="46162"/>
    <lineage>
        <taxon>Bacteria</taxon>
        <taxon>Bacillati</taxon>
        <taxon>Actinomycetota</taxon>
        <taxon>Actinomycetes</taxon>
        <taxon>Streptosporangiales</taxon>
        <taxon>Thermomonosporaceae</taxon>
        <taxon>Actinocorallia</taxon>
    </lineage>
</organism>
<comment type="similarity">
    <text evidence="1">Belongs to the protein kinase superfamily. ADCK protein kinase family.</text>
</comment>
<feature type="domain" description="ABC1 atypical kinase-like" evidence="2">
    <location>
        <begin position="106"/>
        <end position="350"/>
    </location>
</feature>
<comment type="caution">
    <text evidence="3">The sequence shown here is derived from an EMBL/GenBank/DDBJ whole genome shotgun (WGS) entry which is preliminary data.</text>
</comment>
<name>A0ABP4CDU1_9ACTN</name>
<keyword evidence="3" id="KW-0808">Transferase</keyword>
<protein>
    <submittedName>
        <fullName evidence="3">AarF/ABC1/UbiB kinase family protein</fullName>
    </submittedName>
</protein>
<dbReference type="PANTHER" id="PTHR10566:SF113">
    <property type="entry name" value="PROTEIN ACTIVITY OF BC1 COMPLEX KINASE 7, CHLOROPLASTIC"/>
    <property type="match status" value="1"/>
</dbReference>
<dbReference type="SUPFAM" id="SSF56112">
    <property type="entry name" value="Protein kinase-like (PK-like)"/>
    <property type="match status" value="1"/>
</dbReference>
<evidence type="ECO:0000256" key="1">
    <source>
        <dbReference type="ARBA" id="ARBA00009670"/>
    </source>
</evidence>
<dbReference type="GO" id="GO:0016301">
    <property type="term" value="F:kinase activity"/>
    <property type="evidence" value="ECO:0007669"/>
    <property type="project" value="UniProtKB-KW"/>
</dbReference>
<dbReference type="InterPro" id="IPR004147">
    <property type="entry name" value="ABC1_dom"/>
</dbReference>
<dbReference type="PANTHER" id="PTHR10566">
    <property type="entry name" value="CHAPERONE-ACTIVITY OF BC1 COMPLEX CABC1 -RELATED"/>
    <property type="match status" value="1"/>
</dbReference>
<accession>A0ABP4CDU1</accession>
<dbReference type="CDD" id="cd05121">
    <property type="entry name" value="ABC1_ADCK3-like"/>
    <property type="match status" value="1"/>
</dbReference>